<protein>
    <recommendedName>
        <fullName evidence="4">Secreted protein</fullName>
    </recommendedName>
</protein>
<accession>A0ABP7GSW7</accession>
<evidence type="ECO:0008006" key="4">
    <source>
        <dbReference type="Google" id="ProtNLM"/>
    </source>
</evidence>
<organism evidence="2 3">
    <name type="scientific">Streptomyces coacervatus</name>
    <dbReference type="NCBI Taxonomy" id="647381"/>
    <lineage>
        <taxon>Bacteria</taxon>
        <taxon>Bacillati</taxon>
        <taxon>Actinomycetota</taxon>
        <taxon>Actinomycetes</taxon>
        <taxon>Kitasatosporales</taxon>
        <taxon>Streptomycetaceae</taxon>
        <taxon>Streptomyces</taxon>
    </lineage>
</organism>
<feature type="compositionally biased region" description="Low complexity" evidence="1">
    <location>
        <begin position="43"/>
        <end position="88"/>
    </location>
</feature>
<sequence>MFTSRRPAAQVPAACALMASAPTTRVRMPARSAGVSTPSSEGTTLATCTSADSTSARSSAGSARSAAPATTSRAPADKATATSSTDASKLNEANCSTPTPGPAPKTGRNAAAALARERWLTATPFGRPVDPEV</sequence>
<proteinExistence type="predicted"/>
<reference evidence="3" key="1">
    <citation type="journal article" date="2019" name="Int. J. Syst. Evol. Microbiol.">
        <title>The Global Catalogue of Microorganisms (GCM) 10K type strain sequencing project: providing services to taxonomists for standard genome sequencing and annotation.</title>
        <authorList>
            <consortium name="The Broad Institute Genomics Platform"/>
            <consortium name="The Broad Institute Genome Sequencing Center for Infectious Disease"/>
            <person name="Wu L."/>
            <person name="Ma J."/>
        </authorList>
    </citation>
    <scope>NUCLEOTIDE SEQUENCE [LARGE SCALE GENOMIC DNA]</scope>
    <source>
        <strain evidence="3">JCM 17138</strain>
    </source>
</reference>
<gene>
    <name evidence="2" type="ORF">GCM10022403_005850</name>
</gene>
<dbReference type="EMBL" id="BAABDE010000002">
    <property type="protein sequence ID" value="GAA3773553.1"/>
    <property type="molecule type" value="Genomic_DNA"/>
</dbReference>
<name>A0ABP7GSW7_9ACTN</name>
<evidence type="ECO:0000313" key="2">
    <source>
        <dbReference type="EMBL" id="GAA3773553.1"/>
    </source>
</evidence>
<keyword evidence="3" id="KW-1185">Reference proteome</keyword>
<evidence type="ECO:0000313" key="3">
    <source>
        <dbReference type="Proteomes" id="UP001501009"/>
    </source>
</evidence>
<comment type="caution">
    <text evidence="2">The sequence shown here is derived from an EMBL/GenBank/DDBJ whole genome shotgun (WGS) entry which is preliminary data.</text>
</comment>
<dbReference type="Proteomes" id="UP001501009">
    <property type="component" value="Unassembled WGS sequence"/>
</dbReference>
<feature type="region of interest" description="Disordered" evidence="1">
    <location>
        <begin position="19"/>
        <end position="112"/>
    </location>
</feature>
<evidence type="ECO:0000256" key="1">
    <source>
        <dbReference type="SAM" id="MobiDB-lite"/>
    </source>
</evidence>